<accession>A0AAP5H3A8</accession>
<sequence>MAQLEATIKAKFESIINESNEQFHNGKQKESIVLLEEAWELIPEPKGIYSESYHLVEDIIDTLFLLQVFNKAYEWSKKIFITGFMRFDTGTKEFISAKAAFELGKFDLARDFFNFAFKKSEGRCFEDEDPKYLEFFKS</sequence>
<organism evidence="1 2">
    <name type="scientific">Paenibacillus amylolyticus</name>
    <dbReference type="NCBI Taxonomy" id="1451"/>
    <lineage>
        <taxon>Bacteria</taxon>
        <taxon>Bacillati</taxon>
        <taxon>Bacillota</taxon>
        <taxon>Bacilli</taxon>
        <taxon>Bacillales</taxon>
        <taxon>Paenibacillaceae</taxon>
        <taxon>Paenibacillus</taxon>
    </lineage>
</organism>
<comment type="caution">
    <text evidence="1">The sequence shown here is derived from an EMBL/GenBank/DDBJ whole genome shotgun (WGS) entry which is preliminary data.</text>
</comment>
<proteinExistence type="predicted"/>
<evidence type="ECO:0000313" key="1">
    <source>
        <dbReference type="EMBL" id="MDR6725550.1"/>
    </source>
</evidence>
<dbReference type="Proteomes" id="UP001254832">
    <property type="component" value="Unassembled WGS sequence"/>
</dbReference>
<gene>
    <name evidence="1" type="ORF">J2W91_004049</name>
</gene>
<name>A0AAP5H3A8_PAEAM</name>
<evidence type="ECO:0000313" key="2">
    <source>
        <dbReference type="Proteomes" id="UP001254832"/>
    </source>
</evidence>
<protein>
    <submittedName>
        <fullName evidence="1">Tetratricopeptide (TPR) repeat protein</fullName>
    </submittedName>
</protein>
<dbReference type="AlphaFoldDB" id="A0AAP5H3A8"/>
<dbReference type="RefSeq" id="WP_056695812.1">
    <property type="nucleotide sequence ID" value="NZ_JAVDTR010000011.1"/>
</dbReference>
<dbReference type="EMBL" id="JAVDTR010000011">
    <property type="protein sequence ID" value="MDR6725550.1"/>
    <property type="molecule type" value="Genomic_DNA"/>
</dbReference>
<reference evidence="1" key="1">
    <citation type="submission" date="2023-07" db="EMBL/GenBank/DDBJ databases">
        <title>Sorghum-associated microbial communities from plants grown in Nebraska, USA.</title>
        <authorList>
            <person name="Schachtman D."/>
        </authorList>
    </citation>
    <scope>NUCLEOTIDE SEQUENCE</scope>
    <source>
        <strain evidence="1">BE80</strain>
    </source>
</reference>